<accession>A0ABV4CN33</accession>
<organism evidence="2 3">
    <name type="scientific">Saccharopolyspora cebuensis</name>
    <dbReference type="NCBI Taxonomy" id="418759"/>
    <lineage>
        <taxon>Bacteria</taxon>
        <taxon>Bacillati</taxon>
        <taxon>Actinomycetota</taxon>
        <taxon>Actinomycetes</taxon>
        <taxon>Pseudonocardiales</taxon>
        <taxon>Pseudonocardiaceae</taxon>
        <taxon>Saccharopolyspora</taxon>
    </lineage>
</organism>
<name>A0ABV4CN33_9PSEU</name>
<protein>
    <submittedName>
        <fullName evidence="2">Uncharacterized protein</fullName>
    </submittedName>
</protein>
<sequence length="594" mass="65664">MLGYRSVFQVDQRGRDVLGLTREQLHSWLRSKHYDADVLRANRVAMLAPHVEGVLLERSGADGSYAMQARITERTRGEPWVTQLTALVPRAPERAMLWLDVVNPEVFDEAEVAQRRQWTAAPRLVRNLLDVLGGTDGAAELGTRPRQVRGDEAKDLADVVRDAQRRGPVYVAGSTETLPQQRWFEHVAALLWQTVGLGAGYVLDPEATRTFARIAGRGHEVRPGTLRTFLPGAEFGDGTDALRHRLLSTGRIVDDAQPRLTRLLGWRARDVTIGNRLPRTALRLGAHFESRLDELVLDAEPAPVLVGAPAQAPGPAVPDLEVARLLREEFGGTEPTADALRELFALARIGREESAHRAAVSSRLAEIQERNAELQRSVDELNIRCDDETLAAAEARAELVGERRMTKHLRSLLTGSQLARAWSAPEPAAEDVPPESFDDLLPRIAELRHVEFTGDAGPALQLDEGDRLGRWAGKAWEALRALDDYASASAAGRCPRNVHGYLKHTPDGCQGFSANRHGFDESEDVRNNGKFSTVRMFPVPVEVDPSGQVFMGAHFKLVQSKMTSPRLHYFDDTARTGKVYVGYIGAHLPTKRTN</sequence>
<feature type="coiled-coil region" evidence="1">
    <location>
        <begin position="357"/>
        <end position="398"/>
    </location>
</feature>
<dbReference type="Proteomes" id="UP001564626">
    <property type="component" value="Unassembled WGS sequence"/>
</dbReference>
<comment type="caution">
    <text evidence="2">The sequence shown here is derived from an EMBL/GenBank/DDBJ whole genome shotgun (WGS) entry which is preliminary data.</text>
</comment>
<keyword evidence="3" id="KW-1185">Reference proteome</keyword>
<evidence type="ECO:0000313" key="3">
    <source>
        <dbReference type="Proteomes" id="UP001564626"/>
    </source>
</evidence>
<gene>
    <name evidence="2" type="ORF">AB8O55_19245</name>
</gene>
<dbReference type="EMBL" id="JBGEHV010000038">
    <property type="protein sequence ID" value="MEY8041547.1"/>
    <property type="molecule type" value="Genomic_DNA"/>
</dbReference>
<dbReference type="RefSeq" id="WP_345355275.1">
    <property type="nucleotide sequence ID" value="NZ_BAABII010000001.1"/>
</dbReference>
<evidence type="ECO:0000313" key="2">
    <source>
        <dbReference type="EMBL" id="MEY8041547.1"/>
    </source>
</evidence>
<keyword evidence="1" id="KW-0175">Coiled coil</keyword>
<evidence type="ECO:0000256" key="1">
    <source>
        <dbReference type="SAM" id="Coils"/>
    </source>
</evidence>
<proteinExistence type="predicted"/>
<reference evidence="2 3" key="1">
    <citation type="submission" date="2024-08" db="EMBL/GenBank/DDBJ databases">
        <title>Genome mining of Saccharopolyspora cebuensis PGLac3 from Nigerian medicinal plant.</title>
        <authorList>
            <person name="Ezeobiora C.E."/>
            <person name="Igbokwe N.H."/>
            <person name="Amin D.H."/>
            <person name="Mendie U.E."/>
        </authorList>
    </citation>
    <scope>NUCLEOTIDE SEQUENCE [LARGE SCALE GENOMIC DNA]</scope>
    <source>
        <strain evidence="2 3">PGLac3</strain>
    </source>
</reference>